<gene>
    <name evidence="1" type="ORF">NCTC7582_00099</name>
</gene>
<evidence type="ECO:0000313" key="2">
    <source>
        <dbReference type="Proteomes" id="UP000251431"/>
    </source>
</evidence>
<organism evidence="1 2">
    <name type="scientific">Lysinibacillus capsici</name>
    <dbReference type="NCBI Taxonomy" id="2115968"/>
    <lineage>
        <taxon>Bacteria</taxon>
        <taxon>Bacillati</taxon>
        <taxon>Bacillota</taxon>
        <taxon>Bacilli</taxon>
        <taxon>Bacillales</taxon>
        <taxon>Bacillaceae</taxon>
        <taxon>Lysinibacillus</taxon>
    </lineage>
</organism>
<evidence type="ECO:0000313" key="1">
    <source>
        <dbReference type="EMBL" id="SPT95600.1"/>
    </source>
</evidence>
<reference evidence="1 2" key="1">
    <citation type="submission" date="2018-06" db="EMBL/GenBank/DDBJ databases">
        <authorList>
            <consortium name="Pathogen Informatics"/>
            <person name="Doyle S."/>
        </authorList>
    </citation>
    <scope>NUCLEOTIDE SEQUENCE [LARGE SCALE GENOMIC DNA]</scope>
    <source>
        <strain evidence="1 2">NCTC7582</strain>
    </source>
</reference>
<accession>A0A2X0XZ43</accession>
<dbReference type="RefSeq" id="WP_112116271.1">
    <property type="nucleotide sequence ID" value="NZ_UAQE01000001.1"/>
</dbReference>
<sequence>MAALPIPANQYFNDFSFDLIEYEVKRKKVIVGNFKGLLNKDENGRHIAFLMDASILPGDVLTASHQSFVIRSIEHDHYNGTPELLKAYY</sequence>
<dbReference type="Proteomes" id="UP000251431">
    <property type="component" value="Unassembled WGS sequence"/>
</dbReference>
<proteinExistence type="predicted"/>
<dbReference type="EMBL" id="UAQE01000001">
    <property type="protein sequence ID" value="SPT95600.1"/>
    <property type="molecule type" value="Genomic_DNA"/>
</dbReference>
<protein>
    <submittedName>
        <fullName evidence="1">Uncharacterized protein</fullName>
    </submittedName>
</protein>
<dbReference type="AlphaFoldDB" id="A0A2X0XZ43"/>
<name>A0A2X0XZ43_9BACI</name>